<evidence type="ECO:0000313" key="2">
    <source>
        <dbReference type="EMBL" id="KAI4535580.1"/>
    </source>
</evidence>
<organism evidence="2 3">
    <name type="scientific">Ovis ammon polii</name>
    <dbReference type="NCBI Taxonomy" id="230172"/>
    <lineage>
        <taxon>Eukaryota</taxon>
        <taxon>Metazoa</taxon>
        <taxon>Chordata</taxon>
        <taxon>Craniata</taxon>
        <taxon>Vertebrata</taxon>
        <taxon>Euteleostomi</taxon>
        <taxon>Mammalia</taxon>
        <taxon>Eutheria</taxon>
        <taxon>Laurasiatheria</taxon>
        <taxon>Artiodactyla</taxon>
        <taxon>Ruminantia</taxon>
        <taxon>Pecora</taxon>
        <taxon>Bovidae</taxon>
        <taxon>Caprinae</taxon>
        <taxon>Ovis</taxon>
    </lineage>
</organism>
<proteinExistence type="predicted"/>
<protein>
    <submittedName>
        <fullName evidence="2">Uncharacterized protein</fullName>
    </submittedName>
</protein>
<dbReference type="Proteomes" id="UP001214576">
    <property type="component" value="Unassembled WGS sequence"/>
</dbReference>
<evidence type="ECO:0000256" key="1">
    <source>
        <dbReference type="SAM" id="MobiDB-lite"/>
    </source>
</evidence>
<dbReference type="EMBL" id="JAKZEL010000018">
    <property type="protein sequence ID" value="KAI4535580.1"/>
    <property type="molecule type" value="Genomic_DNA"/>
</dbReference>
<sequence>MMDIDLPLVVHLDENPEAQGKAKNPRRCQVLLPLYQMFFVYQDKEPVLLTDLCDMRKVDRKSSLLLNSSKKNRDENTKRQTSKQKTLRTMADILKYKSDRNTTLMKYIRSLSVTLIPHDLIAAPKFTFSVSPFSPLNSLPPFQ</sequence>
<dbReference type="AlphaFoldDB" id="A0AAD4U1Q3"/>
<accession>A0AAD4U1Q3</accession>
<comment type="caution">
    <text evidence="2">The sequence shown here is derived from an EMBL/GenBank/DDBJ whole genome shotgun (WGS) entry which is preliminary data.</text>
</comment>
<keyword evidence="3" id="KW-1185">Reference proteome</keyword>
<reference evidence="2" key="1">
    <citation type="submission" date="2022-03" db="EMBL/GenBank/DDBJ databases">
        <title>Genomic analyses of argali, domestic sheep and their hybrids provide insights into chromosomal evolution, heterosis and genetic basis of agronomic traits.</title>
        <authorList>
            <person name="Li M."/>
        </authorList>
    </citation>
    <scope>NUCLEOTIDE SEQUENCE</scope>
    <source>
        <strain evidence="2">CAU-MHL-2022a</strain>
        <tissue evidence="2">Skin</tissue>
    </source>
</reference>
<evidence type="ECO:0000313" key="3">
    <source>
        <dbReference type="Proteomes" id="UP001214576"/>
    </source>
</evidence>
<name>A0AAD4U1Q3_OVIAM</name>
<feature type="region of interest" description="Disordered" evidence="1">
    <location>
        <begin position="64"/>
        <end position="84"/>
    </location>
</feature>
<gene>
    <name evidence="2" type="ORF">MG293_014806</name>
</gene>